<evidence type="ECO:0000313" key="2">
    <source>
        <dbReference type="EMBL" id="KAK6358263.1"/>
    </source>
</evidence>
<proteinExistence type="predicted"/>
<evidence type="ECO:0000313" key="3">
    <source>
        <dbReference type="Proteomes" id="UP001373714"/>
    </source>
</evidence>
<protein>
    <submittedName>
        <fullName evidence="2">Uncharacterized protein</fullName>
    </submittedName>
</protein>
<accession>A0AAV9VB71</accession>
<feature type="chain" id="PRO_5043911715" evidence="1">
    <location>
        <begin position="29"/>
        <end position="314"/>
    </location>
</feature>
<feature type="signal peptide" evidence="1">
    <location>
        <begin position="1"/>
        <end position="28"/>
    </location>
</feature>
<reference evidence="2 3" key="1">
    <citation type="submission" date="2019-10" db="EMBL/GenBank/DDBJ databases">
        <authorList>
            <person name="Palmer J.M."/>
        </authorList>
    </citation>
    <scope>NUCLEOTIDE SEQUENCE [LARGE SCALE GENOMIC DNA]</scope>
    <source>
        <strain evidence="2 3">TWF730</strain>
    </source>
</reference>
<evidence type="ECO:0000256" key="1">
    <source>
        <dbReference type="SAM" id="SignalP"/>
    </source>
</evidence>
<organism evidence="2 3">
    <name type="scientific">Orbilia blumenaviensis</name>
    <dbReference type="NCBI Taxonomy" id="1796055"/>
    <lineage>
        <taxon>Eukaryota</taxon>
        <taxon>Fungi</taxon>
        <taxon>Dikarya</taxon>
        <taxon>Ascomycota</taxon>
        <taxon>Pezizomycotina</taxon>
        <taxon>Orbiliomycetes</taxon>
        <taxon>Orbiliales</taxon>
        <taxon>Orbiliaceae</taxon>
        <taxon>Orbilia</taxon>
    </lineage>
</organism>
<gene>
    <name evidence="2" type="ORF">TWF730_007613</name>
</gene>
<dbReference type="EMBL" id="JAVHNS010000004">
    <property type="protein sequence ID" value="KAK6358263.1"/>
    <property type="molecule type" value="Genomic_DNA"/>
</dbReference>
<keyword evidence="1" id="KW-0732">Signal</keyword>
<dbReference type="AlphaFoldDB" id="A0AAV9VB71"/>
<comment type="caution">
    <text evidence="2">The sequence shown here is derived from an EMBL/GenBank/DDBJ whole genome shotgun (WGS) entry which is preliminary data.</text>
</comment>
<dbReference type="Proteomes" id="UP001373714">
    <property type="component" value="Unassembled WGS sequence"/>
</dbReference>
<sequence>MRPPIGFPSPRLLAVLAVLGLTSTLVETLVTVPEKIKAIPTSNEHRTVSDKSDTQPDSASIKSIEKKAMVPHSHFYSQRGLFVECGNPDFVPDIEPYVSPSFPLVVIAHWTNWADVRDQHGPVEMKFRIREQQRFCRTCTCTNQAVLVRTPKYPGDRRNIRSVPCRSEILANLCVMNYGCYCTAELVQPEPYPDASEADHQRSLDTLPATVRTRDSNIGYRWRVGGRDLGFADTGLGTPGDVEFWPQYAQYLTEMRNRPEEENLLEPGHELLGADGSGQLNSGLRNMERLYYDPNRYFGPDWKPGPGGSGSGIH</sequence>
<name>A0AAV9VB71_9PEZI</name>
<keyword evidence="3" id="KW-1185">Reference proteome</keyword>